<evidence type="ECO:0000256" key="4">
    <source>
        <dbReference type="ARBA" id="ARBA00022993"/>
    </source>
</evidence>
<dbReference type="NCBIfam" id="TIGR00152">
    <property type="entry name" value="dephospho-CoA kinase"/>
    <property type="match status" value="1"/>
</dbReference>
<keyword evidence="4 5" id="KW-0173">Coenzyme A biosynthesis</keyword>
<dbReference type="RefSeq" id="WP_307018584.1">
    <property type="nucleotide sequence ID" value="NZ_JAUSUI010000002.1"/>
</dbReference>
<evidence type="ECO:0000313" key="8">
    <source>
        <dbReference type="Proteomes" id="UP001224682"/>
    </source>
</evidence>
<evidence type="ECO:0000256" key="6">
    <source>
        <dbReference type="NCBIfam" id="TIGR00152"/>
    </source>
</evidence>
<evidence type="ECO:0000313" key="7">
    <source>
        <dbReference type="EMBL" id="MDQ0301878.1"/>
    </source>
</evidence>
<dbReference type="InterPro" id="IPR001977">
    <property type="entry name" value="Depp_CoAkinase"/>
</dbReference>
<keyword evidence="8" id="KW-1185">Reference proteome</keyword>
<evidence type="ECO:0000256" key="2">
    <source>
        <dbReference type="ARBA" id="ARBA00022741"/>
    </source>
</evidence>
<comment type="catalytic activity">
    <reaction evidence="5">
        <text>3'-dephospho-CoA + ATP = ADP + CoA + H(+)</text>
        <dbReference type="Rhea" id="RHEA:18245"/>
        <dbReference type="ChEBI" id="CHEBI:15378"/>
        <dbReference type="ChEBI" id="CHEBI:30616"/>
        <dbReference type="ChEBI" id="CHEBI:57287"/>
        <dbReference type="ChEBI" id="CHEBI:57328"/>
        <dbReference type="ChEBI" id="CHEBI:456216"/>
        <dbReference type="EC" id="2.7.1.24"/>
    </reaction>
</comment>
<dbReference type="EMBL" id="JAUSUI010000002">
    <property type="protein sequence ID" value="MDQ0301878.1"/>
    <property type="molecule type" value="Genomic_DNA"/>
</dbReference>
<sequence>MSARRPFRLGLTGSIGMGKSTTAQIFRELGVPVHDADAAVHALYGAEGVAPVEAAFPGVTQGGRIDRALLGARVLGDDAAMKRLEAIVHPLVHAREKAFLEAASAAGAPIAVLDIPLLFETGGENRVDAVLVVSAPESVQRARVLARPGMTEEKFAAILARQVPDGEKRRRADHVIDTGHGLDRARAAVAALLDELRATCSDDEGKSDA</sequence>
<comment type="caution">
    <text evidence="7">The sequence shown here is derived from an EMBL/GenBank/DDBJ whole genome shotgun (WGS) entry which is preliminary data.</text>
</comment>
<dbReference type="Pfam" id="PF01121">
    <property type="entry name" value="CoaE"/>
    <property type="match status" value="1"/>
</dbReference>
<evidence type="ECO:0000256" key="5">
    <source>
        <dbReference type="HAMAP-Rule" id="MF_00376"/>
    </source>
</evidence>
<dbReference type="PANTHER" id="PTHR10695:SF46">
    <property type="entry name" value="BIFUNCTIONAL COENZYME A SYNTHASE-RELATED"/>
    <property type="match status" value="1"/>
</dbReference>
<comment type="function">
    <text evidence="5">Catalyzes the phosphorylation of the 3'-hydroxyl group of dephosphocoenzyme A to form coenzyme A.</text>
</comment>
<proteinExistence type="inferred from homology"/>
<keyword evidence="2 5" id="KW-0547">Nucleotide-binding</keyword>
<evidence type="ECO:0000256" key="3">
    <source>
        <dbReference type="ARBA" id="ARBA00022840"/>
    </source>
</evidence>
<feature type="binding site" evidence="5">
    <location>
        <begin position="16"/>
        <end position="21"/>
    </location>
    <ligand>
        <name>ATP</name>
        <dbReference type="ChEBI" id="CHEBI:30616"/>
    </ligand>
</feature>
<protein>
    <recommendedName>
        <fullName evidence="5 6">Dephospho-CoA kinase</fullName>
        <ecNumber evidence="5 6">2.7.1.24</ecNumber>
    </recommendedName>
    <alternativeName>
        <fullName evidence="5">Dephosphocoenzyme A kinase</fullName>
    </alternativeName>
</protein>
<organism evidence="7 8">
    <name type="scientific">Ancylobacter polymorphus</name>
    <dbReference type="NCBI Taxonomy" id="223390"/>
    <lineage>
        <taxon>Bacteria</taxon>
        <taxon>Pseudomonadati</taxon>
        <taxon>Pseudomonadota</taxon>
        <taxon>Alphaproteobacteria</taxon>
        <taxon>Hyphomicrobiales</taxon>
        <taxon>Xanthobacteraceae</taxon>
        <taxon>Ancylobacter</taxon>
    </lineage>
</organism>
<dbReference type="InterPro" id="IPR027417">
    <property type="entry name" value="P-loop_NTPase"/>
</dbReference>
<dbReference type="Gene3D" id="3.40.50.300">
    <property type="entry name" value="P-loop containing nucleotide triphosphate hydrolases"/>
    <property type="match status" value="1"/>
</dbReference>
<dbReference type="PROSITE" id="PS51219">
    <property type="entry name" value="DPCK"/>
    <property type="match status" value="1"/>
</dbReference>
<keyword evidence="5 7" id="KW-0808">Transferase</keyword>
<keyword evidence="3 5" id="KW-0067">ATP-binding</keyword>
<comment type="similarity">
    <text evidence="1 5">Belongs to the CoaE family.</text>
</comment>
<keyword evidence="5" id="KW-0963">Cytoplasm</keyword>
<dbReference type="HAMAP" id="MF_00376">
    <property type="entry name" value="Dephospho_CoA_kinase"/>
    <property type="match status" value="1"/>
</dbReference>
<dbReference type="PANTHER" id="PTHR10695">
    <property type="entry name" value="DEPHOSPHO-COA KINASE-RELATED"/>
    <property type="match status" value="1"/>
</dbReference>
<accession>A0ABU0B7T2</accession>
<dbReference type="SUPFAM" id="SSF52540">
    <property type="entry name" value="P-loop containing nucleoside triphosphate hydrolases"/>
    <property type="match status" value="1"/>
</dbReference>
<evidence type="ECO:0000256" key="1">
    <source>
        <dbReference type="ARBA" id="ARBA00009018"/>
    </source>
</evidence>
<keyword evidence="5 7" id="KW-0418">Kinase</keyword>
<dbReference type="Proteomes" id="UP001224682">
    <property type="component" value="Unassembled WGS sequence"/>
</dbReference>
<dbReference type="GO" id="GO:0004140">
    <property type="term" value="F:dephospho-CoA kinase activity"/>
    <property type="evidence" value="ECO:0007669"/>
    <property type="project" value="UniProtKB-EC"/>
</dbReference>
<dbReference type="EC" id="2.7.1.24" evidence="5 6"/>
<comment type="pathway">
    <text evidence="5">Cofactor biosynthesis; coenzyme A biosynthesis; CoA from (R)-pantothenate: step 5/5.</text>
</comment>
<name>A0ABU0B7T2_9HYPH</name>
<gene>
    <name evidence="5" type="primary">coaE</name>
    <name evidence="7" type="ORF">J2S75_000901</name>
</gene>
<comment type="subcellular location">
    <subcellularLocation>
        <location evidence="5">Cytoplasm</location>
    </subcellularLocation>
</comment>
<dbReference type="CDD" id="cd02022">
    <property type="entry name" value="DPCK"/>
    <property type="match status" value="1"/>
</dbReference>
<reference evidence="7 8" key="1">
    <citation type="submission" date="2023-07" db="EMBL/GenBank/DDBJ databases">
        <title>Genomic Encyclopedia of Type Strains, Phase IV (KMG-IV): sequencing the most valuable type-strain genomes for metagenomic binning, comparative biology and taxonomic classification.</title>
        <authorList>
            <person name="Goeker M."/>
        </authorList>
    </citation>
    <scope>NUCLEOTIDE SEQUENCE [LARGE SCALE GENOMIC DNA]</scope>
    <source>
        <strain evidence="7 8">DSM 2457</strain>
    </source>
</reference>